<name>A0A0B0IJG1_9BACI</name>
<dbReference type="STRING" id="333138.LQ50_10700"/>
<organism evidence="1 2">
    <name type="scientific">Halalkalibacter okhensis</name>
    <dbReference type="NCBI Taxonomy" id="333138"/>
    <lineage>
        <taxon>Bacteria</taxon>
        <taxon>Bacillati</taxon>
        <taxon>Bacillota</taxon>
        <taxon>Bacilli</taxon>
        <taxon>Bacillales</taxon>
        <taxon>Bacillaceae</taxon>
        <taxon>Halalkalibacter</taxon>
    </lineage>
</organism>
<gene>
    <name evidence="1" type="ORF">LQ50_10700</name>
</gene>
<dbReference type="EMBL" id="JRJU01000011">
    <property type="protein sequence ID" value="KHF40204.1"/>
    <property type="molecule type" value="Genomic_DNA"/>
</dbReference>
<proteinExistence type="predicted"/>
<evidence type="ECO:0000313" key="1">
    <source>
        <dbReference type="EMBL" id="KHF40204.1"/>
    </source>
</evidence>
<comment type="caution">
    <text evidence="1">The sequence shown here is derived from an EMBL/GenBank/DDBJ whole genome shotgun (WGS) entry which is preliminary data.</text>
</comment>
<dbReference type="RefSeq" id="WP_034628759.1">
    <property type="nucleotide sequence ID" value="NZ_JRJU01000011.1"/>
</dbReference>
<accession>A0A0B0IJG1</accession>
<evidence type="ECO:0000313" key="2">
    <source>
        <dbReference type="Proteomes" id="UP000030832"/>
    </source>
</evidence>
<protein>
    <submittedName>
        <fullName evidence="1">Uncharacterized protein</fullName>
    </submittedName>
</protein>
<reference evidence="1 2" key="1">
    <citation type="submission" date="2014-09" db="EMBL/GenBank/DDBJ databases">
        <title>Genome sequencing and annotation of Bacillus Okhensis strain Kh10-101T.</title>
        <authorList>
            <person name="Prakash J.S."/>
        </authorList>
    </citation>
    <scope>NUCLEOTIDE SEQUENCE [LARGE SCALE GENOMIC DNA]</scope>
    <source>
        <strain evidence="2">Kh10-101T</strain>
    </source>
</reference>
<dbReference type="eggNOG" id="ENOG5030CG5">
    <property type="taxonomic scope" value="Bacteria"/>
</dbReference>
<keyword evidence="2" id="KW-1185">Reference proteome</keyword>
<dbReference type="Proteomes" id="UP000030832">
    <property type="component" value="Unassembled WGS sequence"/>
</dbReference>
<dbReference type="AlphaFoldDB" id="A0A0B0IJG1"/>
<sequence length="75" mass="8879">MILCEWKDFQTDTETYSQADFEELVNDEFDAMMFEDDEEIPAYIWTVNYVCIIKKNTRMIADISITKIPRNPVCS</sequence>
<dbReference type="OrthoDB" id="2691582at2"/>